<reference evidence="2" key="1">
    <citation type="submission" date="2021-05" db="EMBL/GenBank/DDBJ databases">
        <title>Cloning and multi-omic analysis of chimpanzee cytomegalovirus: a resource for comparative functional genomics.</title>
        <authorList>
            <person name="Phan Q.V."/>
        </authorList>
    </citation>
    <scope>NUCLEOTIDE SEQUENCE</scope>
    <source>
        <strain evidence="2">Heberling</strain>
    </source>
</reference>
<organism evidence="2">
    <name type="scientific">Panine betaherpesvirus 2</name>
    <name type="common">Chimpanzee cytomegalovirus</name>
    <dbReference type="NCBI Taxonomy" id="188763"/>
    <lineage>
        <taxon>Viruses</taxon>
        <taxon>Duplodnaviria</taxon>
        <taxon>Heunggongvirae</taxon>
        <taxon>Peploviricota</taxon>
        <taxon>Herviviricetes</taxon>
        <taxon>Herpesvirales</taxon>
        <taxon>Orthoherpesviridae</taxon>
        <taxon>Betaherpesvirinae</taxon>
        <taxon>Cytomegalovirus</taxon>
        <taxon>Cytomegalovirus paninebeta2</taxon>
    </lineage>
</organism>
<accession>A0A8F7PLG0</accession>
<feature type="compositionally biased region" description="Low complexity" evidence="1">
    <location>
        <begin position="386"/>
        <end position="406"/>
    </location>
</feature>
<proteinExistence type="predicted"/>
<evidence type="ECO:0000313" key="2">
    <source>
        <dbReference type="EMBL" id="QXV67925.1"/>
    </source>
</evidence>
<dbReference type="PROSITE" id="PS51257">
    <property type="entry name" value="PROKAR_LIPOPROTEIN"/>
    <property type="match status" value="1"/>
</dbReference>
<sequence length="446" mass="48513">MGPRGWWWLCGVCCWWWVTFGCARTVTVDVVAPTVRAQSTVVYSEPPRSSSTSRGVTAKRRSTVSRWLRLRHGNASACVSEVDWTTQFFFSGCERYPSFVKLNGVKRWTSERQFLGEVAYYGGCCVVSGGRHAYVVLINGYGTATYGNALRVDFSRRNCTVPLQTYPRRLEIYDGQTTPSRCDPYRVYFYGLRCPQQLVLNASGGLELRRCPGTSPAAADPSRPRHRGDLEDELRGLCVDLLVCVFLLALLLLELIPMEAVRHPLVFWRRMALTPSSCRFERWCKARLRRLLGLPPPPPLAPSSPPKKSPSVFATDNSAWAPLSAPPWRPPLPSVVPDSPPPPYSLRHATSLVTVPTLLLYTSSEASFTMPQTACALYATYGEPGEPAGSADASPGSGAAAAVSAPGPGGSDGLDAVPSGQEHGAAFQPGLDLVPEPVPSAPEEPC</sequence>
<feature type="region of interest" description="Disordered" evidence="1">
    <location>
        <begin position="386"/>
        <end position="446"/>
    </location>
</feature>
<evidence type="ECO:0000256" key="1">
    <source>
        <dbReference type="SAM" id="MobiDB-lite"/>
    </source>
</evidence>
<protein>
    <submittedName>
        <fullName evidence="2">Membrane protein US29</fullName>
    </submittedName>
</protein>
<gene>
    <name evidence="2" type="primary">US29</name>
    <name evidence="2" type="ORF">CCMVgp159</name>
</gene>
<dbReference type="Pfam" id="PF25728">
    <property type="entry name" value="US29"/>
    <property type="match status" value="1"/>
</dbReference>
<dbReference type="OrthoDB" id="19766at10239"/>
<dbReference type="EMBL" id="MZ151943">
    <property type="protein sequence ID" value="QXV67925.1"/>
    <property type="molecule type" value="Genomic_DNA"/>
</dbReference>
<feature type="compositionally biased region" description="Pro residues" evidence="1">
    <location>
        <begin position="436"/>
        <end position="446"/>
    </location>
</feature>
<name>A0A8F7PLG0_9BETA</name>
<dbReference type="InterPro" id="IPR057753">
    <property type="entry name" value="US29-like"/>
</dbReference>